<name>A0A263D630_9PSEU</name>
<protein>
    <submittedName>
        <fullName evidence="1">Uncharacterized protein</fullName>
    </submittedName>
</protein>
<sequence length="202" mass="19847">MLATGALAGPAQAAAPAASGAVGSVQLDLGGVPVTVAPLAPCELGSTPQASTGGTSVPDVVSYGSSTTTCGTDDAGNAFARAEGGRFESTVLTRFGGPTVRIRSFSLECRTNGTGSSASMALGGVSGFELPQRIEPDSKVTVPSRTPGAAPLAELTLNEFVVPEPADGTLTTHALRMTLFPQGGPASGDIVLGTANCDPSGG</sequence>
<evidence type="ECO:0000313" key="1">
    <source>
        <dbReference type="EMBL" id="OZM73873.1"/>
    </source>
</evidence>
<organism evidence="1 2">
    <name type="scientific">Amycolatopsis antarctica</name>
    <dbReference type="NCBI Taxonomy" id="1854586"/>
    <lineage>
        <taxon>Bacteria</taxon>
        <taxon>Bacillati</taxon>
        <taxon>Actinomycetota</taxon>
        <taxon>Actinomycetes</taxon>
        <taxon>Pseudonocardiales</taxon>
        <taxon>Pseudonocardiaceae</taxon>
        <taxon>Amycolatopsis</taxon>
    </lineage>
</organism>
<comment type="caution">
    <text evidence="1">The sequence shown here is derived from an EMBL/GenBank/DDBJ whole genome shotgun (WGS) entry which is preliminary data.</text>
</comment>
<accession>A0A263D630</accession>
<dbReference type="AlphaFoldDB" id="A0A263D630"/>
<dbReference type="Proteomes" id="UP000242444">
    <property type="component" value="Unassembled WGS sequence"/>
</dbReference>
<dbReference type="EMBL" id="NKYE01000003">
    <property type="protein sequence ID" value="OZM73873.1"/>
    <property type="molecule type" value="Genomic_DNA"/>
</dbReference>
<keyword evidence="2" id="KW-1185">Reference proteome</keyword>
<dbReference type="InParanoid" id="A0A263D630"/>
<evidence type="ECO:0000313" key="2">
    <source>
        <dbReference type="Proteomes" id="UP000242444"/>
    </source>
</evidence>
<reference evidence="1 2" key="1">
    <citation type="submission" date="2017-07" db="EMBL/GenBank/DDBJ databases">
        <title>Amycolatopsis antarcticus sp. nov., isolated from the surface of an Antarcticus brown macroalga.</title>
        <authorList>
            <person name="Wang J."/>
            <person name="Leiva S."/>
            <person name="Huang J."/>
            <person name="Huang Y."/>
        </authorList>
    </citation>
    <scope>NUCLEOTIDE SEQUENCE [LARGE SCALE GENOMIC DNA]</scope>
    <source>
        <strain evidence="1 2">AU-G6</strain>
    </source>
</reference>
<gene>
    <name evidence="1" type="ORF">CFN78_06105</name>
</gene>
<proteinExistence type="predicted"/>